<proteinExistence type="predicted"/>
<sequence length="121" mass="13704">MTNWPMDQETSRRTEWPDNLLPAGQLIMESNEPGDDINNGIFSIEFIGGTYMKSSLNVANSFAAICGSIIHVPIDWMWRMWQFPQPERDCSSAEELGNPTEAIDLTSALCVLDLRKWPDKV</sequence>
<evidence type="ECO:0000313" key="1">
    <source>
        <dbReference type="EMBL" id="EDX10005.1"/>
    </source>
</evidence>
<evidence type="ECO:0000313" key="2">
    <source>
        <dbReference type="Proteomes" id="UP000000304"/>
    </source>
</evidence>
<gene>
    <name evidence="1" type="primary">Dsim\GD12843</name>
    <name evidence="1" type="ORF">Dsim_GD12843</name>
</gene>
<keyword evidence="2" id="KW-1185">Reference proteome</keyword>
<dbReference type="Proteomes" id="UP000000304">
    <property type="component" value="Chromosome 3L"/>
</dbReference>
<dbReference type="OMA" id="FSIEFIG"/>
<reference evidence="1 2" key="1">
    <citation type="journal article" date="2007" name="Nature">
        <title>Evolution of genes and genomes on the Drosophila phylogeny.</title>
        <authorList>
            <consortium name="Drosophila 12 Genomes Consortium"/>
            <person name="Clark A.G."/>
            <person name="Eisen M.B."/>
            <person name="Smith D.R."/>
            <person name="Bergman C.M."/>
            <person name="Oliver B."/>
            <person name="Markow T.A."/>
            <person name="Kaufman T.C."/>
            <person name="Kellis M."/>
            <person name="Gelbart W."/>
            <person name="Iyer V.N."/>
            <person name="Pollard D.A."/>
            <person name="Sackton T.B."/>
            <person name="Larracuente A.M."/>
            <person name="Singh N.D."/>
            <person name="Abad J.P."/>
            <person name="Abt D.N."/>
            <person name="Adryan B."/>
            <person name="Aguade M."/>
            <person name="Akashi H."/>
            <person name="Anderson W.W."/>
            <person name="Aquadro C.F."/>
            <person name="Ardell D.H."/>
            <person name="Arguello R."/>
            <person name="Artieri C.G."/>
            <person name="Barbash D.A."/>
            <person name="Barker D."/>
            <person name="Barsanti P."/>
            <person name="Batterham P."/>
            <person name="Batzoglou S."/>
            <person name="Begun D."/>
            <person name="Bhutkar A."/>
            <person name="Blanco E."/>
            <person name="Bosak S.A."/>
            <person name="Bradley R.K."/>
            <person name="Brand A.D."/>
            <person name="Brent M.R."/>
            <person name="Brooks A.N."/>
            <person name="Brown R.H."/>
            <person name="Butlin R.K."/>
            <person name="Caggese C."/>
            <person name="Calvi B.R."/>
            <person name="Bernardo de Carvalho A."/>
            <person name="Caspi A."/>
            <person name="Castrezana S."/>
            <person name="Celniker S.E."/>
            <person name="Chang J.L."/>
            <person name="Chapple C."/>
            <person name="Chatterji S."/>
            <person name="Chinwalla A."/>
            <person name="Civetta A."/>
            <person name="Clifton S.W."/>
            <person name="Comeron J.M."/>
            <person name="Costello J.C."/>
            <person name="Coyne J.A."/>
            <person name="Daub J."/>
            <person name="David R.G."/>
            <person name="Delcher A.L."/>
            <person name="Delehaunty K."/>
            <person name="Do C.B."/>
            <person name="Ebling H."/>
            <person name="Edwards K."/>
            <person name="Eickbush T."/>
            <person name="Evans J.D."/>
            <person name="Filipski A."/>
            <person name="Findeiss S."/>
            <person name="Freyhult E."/>
            <person name="Fulton L."/>
            <person name="Fulton R."/>
            <person name="Garcia A.C."/>
            <person name="Gardiner A."/>
            <person name="Garfield D.A."/>
            <person name="Garvin B.E."/>
            <person name="Gibson G."/>
            <person name="Gilbert D."/>
            <person name="Gnerre S."/>
            <person name="Godfrey J."/>
            <person name="Good R."/>
            <person name="Gotea V."/>
            <person name="Gravely B."/>
            <person name="Greenberg A.J."/>
            <person name="Griffiths-Jones S."/>
            <person name="Gross S."/>
            <person name="Guigo R."/>
            <person name="Gustafson E.A."/>
            <person name="Haerty W."/>
            <person name="Hahn M.W."/>
            <person name="Halligan D.L."/>
            <person name="Halpern A.L."/>
            <person name="Halter G.M."/>
            <person name="Han M.V."/>
            <person name="Heger A."/>
            <person name="Hillier L."/>
            <person name="Hinrichs A.S."/>
            <person name="Holmes I."/>
            <person name="Hoskins R.A."/>
            <person name="Hubisz M.J."/>
            <person name="Hultmark D."/>
            <person name="Huntley M.A."/>
            <person name="Jaffe D.B."/>
            <person name="Jagadeeshan S."/>
            <person name="Jeck W.R."/>
            <person name="Johnson J."/>
            <person name="Jones C.D."/>
            <person name="Jordan W.C."/>
            <person name="Karpen G.H."/>
            <person name="Kataoka E."/>
            <person name="Keightley P.D."/>
            <person name="Kheradpour P."/>
            <person name="Kirkness E.F."/>
            <person name="Koerich L.B."/>
            <person name="Kristiansen K."/>
            <person name="Kudrna D."/>
            <person name="Kulathinal R.J."/>
            <person name="Kumar S."/>
            <person name="Kwok R."/>
            <person name="Lander E."/>
            <person name="Langley C.H."/>
            <person name="Lapoint R."/>
            <person name="Lazzaro B.P."/>
            <person name="Lee S.J."/>
            <person name="Levesque L."/>
            <person name="Li R."/>
            <person name="Lin C.F."/>
            <person name="Lin M.F."/>
            <person name="Lindblad-Toh K."/>
            <person name="Llopart A."/>
            <person name="Long M."/>
            <person name="Low L."/>
            <person name="Lozovsky E."/>
            <person name="Lu J."/>
            <person name="Luo M."/>
            <person name="Machado C.A."/>
            <person name="Makalowski W."/>
            <person name="Marzo M."/>
            <person name="Matsuda M."/>
            <person name="Matzkin L."/>
            <person name="McAllister B."/>
            <person name="McBride C.S."/>
            <person name="McKernan B."/>
            <person name="McKernan K."/>
            <person name="Mendez-Lago M."/>
            <person name="Minx P."/>
            <person name="Mollenhauer M.U."/>
            <person name="Montooth K."/>
            <person name="Mount S.M."/>
            <person name="Mu X."/>
            <person name="Myers E."/>
            <person name="Negre B."/>
            <person name="Newfeld S."/>
            <person name="Nielsen R."/>
            <person name="Noor M.A."/>
            <person name="O'Grady P."/>
            <person name="Pachter L."/>
            <person name="Papaceit M."/>
            <person name="Parisi M.J."/>
            <person name="Parisi M."/>
            <person name="Parts L."/>
            <person name="Pedersen J.S."/>
            <person name="Pesole G."/>
            <person name="Phillippy A.M."/>
            <person name="Ponting C.P."/>
            <person name="Pop M."/>
            <person name="Porcelli D."/>
            <person name="Powell J.R."/>
            <person name="Prohaska S."/>
            <person name="Pruitt K."/>
            <person name="Puig M."/>
            <person name="Quesneville H."/>
            <person name="Ram K.R."/>
            <person name="Rand D."/>
            <person name="Rasmussen M.D."/>
            <person name="Reed L.K."/>
            <person name="Reenan R."/>
            <person name="Reily A."/>
            <person name="Remington K.A."/>
            <person name="Rieger T.T."/>
            <person name="Ritchie M.G."/>
            <person name="Robin C."/>
            <person name="Rogers Y.H."/>
            <person name="Rohde C."/>
            <person name="Rozas J."/>
            <person name="Rubenfield M.J."/>
            <person name="Ruiz A."/>
            <person name="Russo S."/>
            <person name="Salzberg S.L."/>
            <person name="Sanchez-Gracia A."/>
            <person name="Saranga D.J."/>
            <person name="Sato H."/>
            <person name="Schaeffer S.W."/>
            <person name="Schatz M.C."/>
            <person name="Schlenke T."/>
            <person name="Schwartz R."/>
            <person name="Segarra C."/>
            <person name="Singh R.S."/>
            <person name="Sirot L."/>
            <person name="Sirota M."/>
            <person name="Sisneros N.B."/>
            <person name="Smith C.D."/>
            <person name="Smith T.F."/>
            <person name="Spieth J."/>
            <person name="Stage D.E."/>
            <person name="Stark A."/>
            <person name="Stephan W."/>
            <person name="Strausberg R.L."/>
            <person name="Strempel S."/>
            <person name="Sturgill D."/>
            <person name="Sutton G."/>
            <person name="Sutton G.G."/>
            <person name="Tao W."/>
            <person name="Teichmann S."/>
            <person name="Tobari Y.N."/>
            <person name="Tomimura Y."/>
            <person name="Tsolas J.M."/>
            <person name="Valente V.L."/>
            <person name="Venter E."/>
            <person name="Venter J.C."/>
            <person name="Vicario S."/>
            <person name="Vieira F.G."/>
            <person name="Vilella A.J."/>
            <person name="Villasante A."/>
            <person name="Walenz B."/>
            <person name="Wang J."/>
            <person name="Wasserman M."/>
            <person name="Watts T."/>
            <person name="Wilson D."/>
            <person name="Wilson R.K."/>
            <person name="Wing R.A."/>
            <person name="Wolfner M.F."/>
            <person name="Wong A."/>
            <person name="Wong G.K."/>
            <person name="Wu C.I."/>
            <person name="Wu G."/>
            <person name="Yamamoto D."/>
            <person name="Yang H.P."/>
            <person name="Yang S.P."/>
            <person name="Yorke J.A."/>
            <person name="Yoshida K."/>
            <person name="Zdobnov E."/>
            <person name="Zhang P."/>
            <person name="Zhang Y."/>
            <person name="Zimin A.V."/>
            <person name="Baldwin J."/>
            <person name="Abdouelleil A."/>
            <person name="Abdulkadir J."/>
            <person name="Abebe A."/>
            <person name="Abera B."/>
            <person name="Abreu J."/>
            <person name="Acer S.C."/>
            <person name="Aftuck L."/>
            <person name="Alexander A."/>
            <person name="An P."/>
            <person name="Anderson E."/>
            <person name="Anderson S."/>
            <person name="Arachi H."/>
            <person name="Azer M."/>
            <person name="Bachantsang P."/>
            <person name="Barry A."/>
            <person name="Bayul T."/>
            <person name="Berlin A."/>
            <person name="Bessette D."/>
            <person name="Bloom T."/>
            <person name="Blye J."/>
            <person name="Boguslavskiy L."/>
            <person name="Bonnet C."/>
            <person name="Boukhgalter B."/>
            <person name="Bourzgui I."/>
            <person name="Brown A."/>
            <person name="Cahill P."/>
            <person name="Channer S."/>
            <person name="Cheshatsang Y."/>
            <person name="Chuda L."/>
            <person name="Citroen M."/>
            <person name="Collymore A."/>
            <person name="Cooke P."/>
            <person name="Costello M."/>
            <person name="D'Aco K."/>
            <person name="Daza R."/>
            <person name="De Haan G."/>
            <person name="DeGray S."/>
            <person name="DeMaso C."/>
            <person name="Dhargay N."/>
            <person name="Dooley K."/>
            <person name="Dooley E."/>
            <person name="Doricent M."/>
            <person name="Dorje P."/>
            <person name="Dorjee K."/>
            <person name="Dupes A."/>
            <person name="Elong R."/>
            <person name="Falk J."/>
            <person name="Farina A."/>
            <person name="Faro S."/>
            <person name="Ferguson D."/>
            <person name="Fisher S."/>
            <person name="Foley C.D."/>
            <person name="Franke A."/>
            <person name="Friedrich D."/>
            <person name="Gadbois L."/>
            <person name="Gearin G."/>
            <person name="Gearin C.R."/>
            <person name="Giannoukos G."/>
            <person name="Goode T."/>
            <person name="Graham J."/>
            <person name="Grandbois E."/>
            <person name="Grewal S."/>
            <person name="Gyaltsen K."/>
            <person name="Hafez N."/>
            <person name="Hagos B."/>
            <person name="Hall J."/>
            <person name="Henson C."/>
            <person name="Hollinger A."/>
            <person name="Honan T."/>
            <person name="Huard M.D."/>
            <person name="Hughes L."/>
            <person name="Hurhula B."/>
            <person name="Husby M.E."/>
            <person name="Kamat A."/>
            <person name="Kanga B."/>
            <person name="Kashin S."/>
            <person name="Khazanovich D."/>
            <person name="Kisner P."/>
            <person name="Lance K."/>
            <person name="Lara M."/>
            <person name="Lee W."/>
            <person name="Lennon N."/>
            <person name="Letendre F."/>
            <person name="LeVine R."/>
            <person name="Lipovsky A."/>
            <person name="Liu X."/>
            <person name="Liu J."/>
            <person name="Liu S."/>
            <person name="Lokyitsang T."/>
            <person name="Lokyitsang Y."/>
            <person name="Lubonja R."/>
            <person name="Lui A."/>
            <person name="MacDonald P."/>
            <person name="Magnisalis V."/>
            <person name="Maru K."/>
            <person name="Matthews C."/>
            <person name="McCusker W."/>
            <person name="McDonough S."/>
            <person name="Mehta T."/>
            <person name="Meldrim J."/>
            <person name="Meneus L."/>
            <person name="Mihai O."/>
            <person name="Mihalev A."/>
            <person name="Mihova T."/>
            <person name="Mittelman R."/>
            <person name="Mlenga V."/>
            <person name="Montmayeur A."/>
            <person name="Mulrain L."/>
            <person name="Navidi A."/>
            <person name="Naylor J."/>
            <person name="Negash T."/>
            <person name="Nguyen T."/>
            <person name="Nguyen N."/>
            <person name="Nicol R."/>
            <person name="Norbu C."/>
            <person name="Norbu N."/>
            <person name="Novod N."/>
            <person name="O'Neill B."/>
            <person name="Osman S."/>
            <person name="Markiewicz E."/>
            <person name="Oyono O.L."/>
            <person name="Patti C."/>
            <person name="Phunkhang P."/>
            <person name="Pierre F."/>
            <person name="Priest M."/>
            <person name="Raghuraman S."/>
            <person name="Rege F."/>
            <person name="Reyes R."/>
            <person name="Rise C."/>
            <person name="Rogov P."/>
            <person name="Ross K."/>
            <person name="Ryan E."/>
            <person name="Settipalli S."/>
            <person name="Shea T."/>
            <person name="Sherpa N."/>
            <person name="Shi L."/>
            <person name="Shih D."/>
            <person name="Sparrow T."/>
            <person name="Spaulding J."/>
            <person name="Stalker J."/>
            <person name="Stange-Thomann N."/>
            <person name="Stavropoulos S."/>
            <person name="Stone C."/>
            <person name="Strader C."/>
            <person name="Tesfaye S."/>
            <person name="Thomson T."/>
            <person name="Thoulutsang Y."/>
            <person name="Thoulutsang D."/>
            <person name="Topham K."/>
            <person name="Topping I."/>
            <person name="Tsamla T."/>
            <person name="Vassiliev H."/>
            <person name="Vo A."/>
            <person name="Wangchuk T."/>
            <person name="Wangdi T."/>
            <person name="Weiand M."/>
            <person name="Wilkinson J."/>
            <person name="Wilson A."/>
            <person name="Yadav S."/>
            <person name="Young G."/>
            <person name="Yu Q."/>
            <person name="Zembek L."/>
            <person name="Zhong D."/>
            <person name="Zimmer A."/>
            <person name="Zwirko Z."/>
            <person name="Jaffe D.B."/>
            <person name="Alvarez P."/>
            <person name="Brockman W."/>
            <person name="Butler J."/>
            <person name="Chin C."/>
            <person name="Gnerre S."/>
            <person name="Grabherr M."/>
            <person name="Kleber M."/>
            <person name="Mauceli E."/>
            <person name="MacCallum I."/>
        </authorList>
    </citation>
    <scope>NUCLEOTIDE SEQUENCE [LARGE SCALE GENOMIC DNA]</scope>
    <source>
        <strain evidence="2">white501</strain>
    </source>
</reference>
<dbReference type="AlphaFoldDB" id="B4QPL4"/>
<dbReference type="HOGENOM" id="CLU_165701_0_0_1"/>
<organism evidence="1 2">
    <name type="scientific">Drosophila simulans</name>
    <name type="common">Fruit fly</name>
    <dbReference type="NCBI Taxonomy" id="7240"/>
    <lineage>
        <taxon>Eukaryota</taxon>
        <taxon>Metazoa</taxon>
        <taxon>Ecdysozoa</taxon>
        <taxon>Arthropoda</taxon>
        <taxon>Hexapoda</taxon>
        <taxon>Insecta</taxon>
        <taxon>Pterygota</taxon>
        <taxon>Neoptera</taxon>
        <taxon>Endopterygota</taxon>
        <taxon>Diptera</taxon>
        <taxon>Brachycera</taxon>
        <taxon>Muscomorpha</taxon>
        <taxon>Ephydroidea</taxon>
        <taxon>Drosophilidae</taxon>
        <taxon>Drosophila</taxon>
        <taxon>Sophophora</taxon>
    </lineage>
</organism>
<dbReference type="EMBL" id="CM000363">
    <property type="protein sequence ID" value="EDX10005.1"/>
    <property type="molecule type" value="Genomic_DNA"/>
</dbReference>
<accession>B4QPL4</accession>
<name>B4QPL4_DROSI</name>
<protein>
    <submittedName>
        <fullName evidence="1">GD12843</fullName>
    </submittedName>
</protein>